<comment type="caution">
    <text evidence="1">The sequence shown here is derived from an EMBL/GenBank/DDBJ whole genome shotgun (WGS) entry which is preliminary data.</text>
</comment>
<dbReference type="AlphaFoldDB" id="X1SLY7"/>
<gene>
    <name evidence="1" type="ORF">S12H4_24269</name>
</gene>
<name>X1SLY7_9ZZZZ</name>
<accession>X1SLY7</accession>
<organism evidence="1">
    <name type="scientific">marine sediment metagenome</name>
    <dbReference type="NCBI Taxonomy" id="412755"/>
    <lineage>
        <taxon>unclassified sequences</taxon>
        <taxon>metagenomes</taxon>
        <taxon>ecological metagenomes</taxon>
    </lineage>
</organism>
<feature type="non-terminal residue" evidence="1">
    <location>
        <position position="119"/>
    </location>
</feature>
<proteinExistence type="predicted"/>
<sequence length="119" mass="13324">MTVLAALTSPTLTAWSQMHSFSARFYVWDETTYPFELNVWDDNGKDMFGIEDGSPGDMLITPMIVDPVVASSADPNMDPNVAWFDVDLPEHNITINSGDFYIGVRQIEEGKLNQIGFDM</sequence>
<protein>
    <submittedName>
        <fullName evidence="1">Uncharacterized protein</fullName>
    </submittedName>
</protein>
<reference evidence="1" key="1">
    <citation type="journal article" date="2014" name="Front. Microbiol.">
        <title>High frequency of phylogenetically diverse reductive dehalogenase-homologous genes in deep subseafloor sedimentary metagenomes.</title>
        <authorList>
            <person name="Kawai M."/>
            <person name="Futagami T."/>
            <person name="Toyoda A."/>
            <person name="Takaki Y."/>
            <person name="Nishi S."/>
            <person name="Hori S."/>
            <person name="Arai W."/>
            <person name="Tsubouchi T."/>
            <person name="Morono Y."/>
            <person name="Uchiyama I."/>
            <person name="Ito T."/>
            <person name="Fujiyama A."/>
            <person name="Inagaki F."/>
            <person name="Takami H."/>
        </authorList>
    </citation>
    <scope>NUCLEOTIDE SEQUENCE</scope>
    <source>
        <strain evidence="1">Expedition CK06-06</strain>
    </source>
</reference>
<dbReference type="EMBL" id="BARW01013122">
    <property type="protein sequence ID" value="GAI76385.1"/>
    <property type="molecule type" value="Genomic_DNA"/>
</dbReference>
<evidence type="ECO:0000313" key="1">
    <source>
        <dbReference type="EMBL" id="GAI76385.1"/>
    </source>
</evidence>